<dbReference type="SUPFAM" id="SSF51430">
    <property type="entry name" value="NAD(P)-linked oxidoreductase"/>
    <property type="match status" value="1"/>
</dbReference>
<comment type="caution">
    <text evidence="8">The sequence shown here is derived from an EMBL/GenBank/DDBJ whole genome shotgun (WGS) entry which is preliminary data.</text>
</comment>
<comment type="similarity">
    <text evidence="1">Belongs to the aldo/keto reductase family.</text>
</comment>
<feature type="site" description="Lowers pKa of active site Tyr" evidence="6">
    <location>
        <position position="76"/>
    </location>
</feature>
<dbReference type="InterPro" id="IPR018170">
    <property type="entry name" value="Aldo/ket_reductase_CS"/>
</dbReference>
<evidence type="ECO:0000256" key="6">
    <source>
        <dbReference type="PIRSR" id="PIRSR000097-3"/>
    </source>
</evidence>
<proteinExistence type="inferred from homology"/>
<evidence type="ECO:0000256" key="1">
    <source>
        <dbReference type="ARBA" id="ARBA00007905"/>
    </source>
</evidence>
<evidence type="ECO:0000313" key="9">
    <source>
        <dbReference type="Proteomes" id="UP000437709"/>
    </source>
</evidence>
<feature type="binding site" evidence="5">
    <location>
        <position position="109"/>
    </location>
    <ligand>
        <name>substrate</name>
    </ligand>
</feature>
<dbReference type="PANTHER" id="PTHR43827">
    <property type="entry name" value="2,5-DIKETO-D-GLUCONIC ACID REDUCTASE"/>
    <property type="match status" value="1"/>
</dbReference>
<evidence type="ECO:0000259" key="7">
    <source>
        <dbReference type="Pfam" id="PF00248"/>
    </source>
</evidence>
<dbReference type="PROSITE" id="PS00063">
    <property type="entry name" value="ALDOKETO_REDUCTASE_3"/>
    <property type="match status" value="1"/>
</dbReference>
<dbReference type="PROSITE" id="PS00062">
    <property type="entry name" value="ALDOKETO_REDUCTASE_2"/>
    <property type="match status" value="1"/>
</dbReference>
<dbReference type="Pfam" id="PF00248">
    <property type="entry name" value="Aldo_ket_red"/>
    <property type="match status" value="1"/>
</dbReference>
<dbReference type="PANTHER" id="PTHR43827:SF3">
    <property type="entry name" value="NADP-DEPENDENT OXIDOREDUCTASE DOMAIN-CONTAINING PROTEIN"/>
    <property type="match status" value="1"/>
</dbReference>
<keyword evidence="3" id="KW-0560">Oxidoreductase</keyword>
<evidence type="ECO:0000256" key="5">
    <source>
        <dbReference type="PIRSR" id="PIRSR000097-2"/>
    </source>
</evidence>
<dbReference type="FunFam" id="3.20.20.100:FF:000002">
    <property type="entry name" value="2,5-diketo-D-gluconic acid reductase A"/>
    <property type="match status" value="1"/>
</dbReference>
<accession>A0A6N7ENL6</accession>
<reference evidence="8 9" key="1">
    <citation type="submission" date="2019-10" db="EMBL/GenBank/DDBJ databases">
        <title>Georgenia wutianyii sp. nov. and Georgenia yuyongxinii sp. nov. isolated from plateau pika (Ochotona curzoniae) in the Qinghai-Tibet plateau of China.</title>
        <authorList>
            <person name="Tian Z."/>
        </authorList>
    </citation>
    <scope>NUCLEOTIDE SEQUENCE [LARGE SCALE GENOMIC DNA]</scope>
    <source>
        <strain evidence="8 9">JCM 19765</strain>
    </source>
</reference>
<dbReference type="Gene3D" id="3.20.20.100">
    <property type="entry name" value="NADP-dependent oxidoreductase domain"/>
    <property type="match status" value="1"/>
</dbReference>
<dbReference type="EMBL" id="WHPC01000101">
    <property type="protein sequence ID" value="MPV38693.1"/>
    <property type="molecule type" value="Genomic_DNA"/>
</dbReference>
<dbReference type="InterPro" id="IPR020471">
    <property type="entry name" value="AKR"/>
</dbReference>
<keyword evidence="9" id="KW-1185">Reference proteome</keyword>
<dbReference type="OrthoDB" id="9804790at2"/>
<dbReference type="PROSITE" id="PS00798">
    <property type="entry name" value="ALDOKETO_REDUCTASE_1"/>
    <property type="match status" value="1"/>
</dbReference>
<dbReference type="GO" id="GO:0016616">
    <property type="term" value="F:oxidoreductase activity, acting on the CH-OH group of donors, NAD or NADP as acceptor"/>
    <property type="evidence" value="ECO:0007669"/>
    <property type="project" value="UniProtKB-ARBA"/>
</dbReference>
<dbReference type="CDD" id="cd19132">
    <property type="entry name" value="AKR_AKR5D1_E1"/>
    <property type="match status" value="1"/>
</dbReference>
<dbReference type="AlphaFoldDB" id="A0A6N7ENL6"/>
<evidence type="ECO:0000256" key="3">
    <source>
        <dbReference type="ARBA" id="ARBA00023002"/>
    </source>
</evidence>
<evidence type="ECO:0000256" key="4">
    <source>
        <dbReference type="PIRSR" id="PIRSR000097-1"/>
    </source>
</evidence>
<sequence length="275" mass="29918">MTSLPPFLLNDGTTLPAVGFGTWRVRGDEAVAQVRSALDAGYRLIDTAASYGNEAEVGRAVTGTDVPRSEIAVASKLRGADQGYDATLRGFEATRTALGLEYLDLYLIHWPLPRLGKFVESWKALVRLREDGLIRTVGVSNFTAAHLDRLIDETGEVPAVNQIELHPGFVQEDMRAANADRGILTQSWGPLGRGKGLLERPEIARIAAARGVSPAQAVLRWHHQLGVQPLPKSADPARQQENLDLTGFSLTDEEMARIASVPQERLGGDPDTHEE</sequence>
<organism evidence="8 9">
    <name type="scientific">Georgenia subflava</name>
    <dbReference type="NCBI Taxonomy" id="1622177"/>
    <lineage>
        <taxon>Bacteria</taxon>
        <taxon>Bacillati</taxon>
        <taxon>Actinomycetota</taxon>
        <taxon>Actinomycetes</taxon>
        <taxon>Micrococcales</taxon>
        <taxon>Bogoriellaceae</taxon>
        <taxon>Georgenia</taxon>
    </lineage>
</organism>
<gene>
    <name evidence="8" type="ORF">GB881_16880</name>
</gene>
<protein>
    <submittedName>
        <fullName evidence="8">Aldo/keto reductase</fullName>
    </submittedName>
</protein>
<evidence type="ECO:0000313" key="8">
    <source>
        <dbReference type="EMBL" id="MPV38693.1"/>
    </source>
</evidence>
<dbReference type="InterPro" id="IPR036812">
    <property type="entry name" value="NAD(P)_OxRdtase_dom_sf"/>
</dbReference>
<evidence type="ECO:0000256" key="2">
    <source>
        <dbReference type="ARBA" id="ARBA00022857"/>
    </source>
</evidence>
<dbReference type="PRINTS" id="PR00069">
    <property type="entry name" value="ALDKETRDTASE"/>
</dbReference>
<name>A0A6N7ENL6_9MICO</name>
<dbReference type="InterPro" id="IPR023210">
    <property type="entry name" value="NADP_OxRdtase_dom"/>
</dbReference>
<dbReference type="RefSeq" id="WP_152195612.1">
    <property type="nucleotide sequence ID" value="NZ_VUKD01000003.1"/>
</dbReference>
<feature type="domain" description="NADP-dependent oxidoreductase" evidence="7">
    <location>
        <begin position="18"/>
        <end position="261"/>
    </location>
</feature>
<dbReference type="Proteomes" id="UP000437709">
    <property type="component" value="Unassembled WGS sequence"/>
</dbReference>
<dbReference type="PIRSF" id="PIRSF000097">
    <property type="entry name" value="AKR"/>
    <property type="match status" value="1"/>
</dbReference>
<feature type="active site" description="Proton donor" evidence="4">
    <location>
        <position position="51"/>
    </location>
</feature>
<keyword evidence="2" id="KW-0521">NADP</keyword>